<protein>
    <submittedName>
        <fullName evidence="2">Uncharacterized protein</fullName>
    </submittedName>
</protein>
<reference evidence="2 3" key="1">
    <citation type="journal article" date="2015" name="Genome Biol. Evol.">
        <title>Comparative Genomics of a Bacterivorous Green Alga Reveals Evolutionary Causalities and Consequences of Phago-Mixotrophic Mode of Nutrition.</title>
        <authorList>
            <person name="Burns J.A."/>
            <person name="Paasch A."/>
            <person name="Narechania A."/>
            <person name="Kim E."/>
        </authorList>
    </citation>
    <scope>NUCLEOTIDE SEQUENCE [LARGE SCALE GENOMIC DNA]</scope>
    <source>
        <strain evidence="2 3">PLY_AMNH</strain>
    </source>
</reference>
<dbReference type="AlphaFoldDB" id="A0AAE0H4Q8"/>
<name>A0AAE0H4Q8_9CHLO</name>
<dbReference type="Proteomes" id="UP001190700">
    <property type="component" value="Unassembled WGS sequence"/>
</dbReference>
<gene>
    <name evidence="2" type="ORF">CYMTET_2677</name>
</gene>
<evidence type="ECO:0000313" key="2">
    <source>
        <dbReference type="EMBL" id="KAK3289882.1"/>
    </source>
</evidence>
<feature type="compositionally biased region" description="Low complexity" evidence="1">
    <location>
        <begin position="32"/>
        <end position="51"/>
    </location>
</feature>
<organism evidence="2 3">
    <name type="scientific">Cymbomonas tetramitiformis</name>
    <dbReference type="NCBI Taxonomy" id="36881"/>
    <lineage>
        <taxon>Eukaryota</taxon>
        <taxon>Viridiplantae</taxon>
        <taxon>Chlorophyta</taxon>
        <taxon>Pyramimonadophyceae</taxon>
        <taxon>Pyramimonadales</taxon>
        <taxon>Pyramimonadaceae</taxon>
        <taxon>Cymbomonas</taxon>
    </lineage>
</organism>
<sequence>MSAVYLQNAAAPGAKENPIQVSDNSSDDDDPPNLVNLVPDSDPMVSSDSSDYTPKDLKEACVFRCLFRRSLSSIGPPTTRRGLRRDKHFMQGYFGSDNDAERHRQEFAKTKLGKKVMKELGNSTKAGKFSIEAITRQFQKKLESAIEQVTTDYPGCKQDLEIAAMLSDEDDKYFVSQCRDDDRRRRQQTLRH</sequence>
<evidence type="ECO:0000313" key="3">
    <source>
        <dbReference type="Proteomes" id="UP001190700"/>
    </source>
</evidence>
<accession>A0AAE0H4Q8</accession>
<dbReference type="EMBL" id="LGRX02000010">
    <property type="protein sequence ID" value="KAK3289882.1"/>
    <property type="molecule type" value="Genomic_DNA"/>
</dbReference>
<feature type="region of interest" description="Disordered" evidence="1">
    <location>
        <begin position="1"/>
        <end position="54"/>
    </location>
</feature>
<keyword evidence="3" id="KW-1185">Reference proteome</keyword>
<proteinExistence type="predicted"/>
<comment type="caution">
    <text evidence="2">The sequence shown here is derived from an EMBL/GenBank/DDBJ whole genome shotgun (WGS) entry which is preliminary data.</text>
</comment>
<evidence type="ECO:0000256" key="1">
    <source>
        <dbReference type="SAM" id="MobiDB-lite"/>
    </source>
</evidence>